<keyword evidence="2" id="KW-0812">Transmembrane</keyword>
<dbReference type="Proteomes" id="UP001491310">
    <property type="component" value="Unassembled WGS sequence"/>
</dbReference>
<protein>
    <submittedName>
        <fullName evidence="3">Uncharacterized protein</fullName>
    </submittedName>
</protein>
<feature type="region of interest" description="Disordered" evidence="1">
    <location>
        <begin position="303"/>
        <end position="330"/>
    </location>
</feature>
<comment type="caution">
    <text evidence="3">The sequence shown here is derived from an EMBL/GenBank/DDBJ whole genome shotgun (WGS) entry which is preliminary data.</text>
</comment>
<feature type="compositionally biased region" description="Basic and acidic residues" evidence="1">
    <location>
        <begin position="1"/>
        <end position="11"/>
    </location>
</feature>
<organism evidence="3 4">
    <name type="scientific">Coccomyxa subellipsoidea</name>
    <dbReference type="NCBI Taxonomy" id="248742"/>
    <lineage>
        <taxon>Eukaryota</taxon>
        <taxon>Viridiplantae</taxon>
        <taxon>Chlorophyta</taxon>
        <taxon>core chlorophytes</taxon>
        <taxon>Trebouxiophyceae</taxon>
        <taxon>Trebouxiophyceae incertae sedis</taxon>
        <taxon>Coccomyxaceae</taxon>
        <taxon>Coccomyxa</taxon>
    </lineage>
</organism>
<feature type="compositionally biased region" description="Low complexity" evidence="1">
    <location>
        <begin position="311"/>
        <end position="321"/>
    </location>
</feature>
<evidence type="ECO:0000256" key="2">
    <source>
        <dbReference type="SAM" id="Phobius"/>
    </source>
</evidence>
<keyword evidence="2" id="KW-0472">Membrane</keyword>
<reference evidence="3 4" key="1">
    <citation type="journal article" date="2024" name="Nat. Commun.">
        <title>Phylogenomics reveals the evolutionary origins of lichenization in chlorophyte algae.</title>
        <authorList>
            <person name="Puginier C."/>
            <person name="Libourel C."/>
            <person name="Otte J."/>
            <person name="Skaloud P."/>
            <person name="Haon M."/>
            <person name="Grisel S."/>
            <person name="Petersen M."/>
            <person name="Berrin J.G."/>
            <person name="Delaux P.M."/>
            <person name="Dal Grande F."/>
            <person name="Keller J."/>
        </authorList>
    </citation>
    <scope>NUCLEOTIDE SEQUENCE [LARGE SCALE GENOMIC DNA]</scope>
    <source>
        <strain evidence="3 4">SAG 216-7</strain>
    </source>
</reference>
<feature type="region of interest" description="Disordered" evidence="1">
    <location>
        <begin position="1"/>
        <end position="35"/>
    </location>
</feature>
<keyword evidence="4" id="KW-1185">Reference proteome</keyword>
<evidence type="ECO:0000313" key="4">
    <source>
        <dbReference type="Proteomes" id="UP001491310"/>
    </source>
</evidence>
<proteinExistence type="predicted"/>
<feature type="transmembrane region" description="Helical" evidence="2">
    <location>
        <begin position="211"/>
        <end position="236"/>
    </location>
</feature>
<feature type="transmembrane region" description="Helical" evidence="2">
    <location>
        <begin position="256"/>
        <end position="277"/>
    </location>
</feature>
<dbReference type="EMBL" id="JALJOT010000015">
    <property type="protein sequence ID" value="KAK9902763.1"/>
    <property type="molecule type" value="Genomic_DNA"/>
</dbReference>
<evidence type="ECO:0000313" key="3">
    <source>
        <dbReference type="EMBL" id="KAK9902763.1"/>
    </source>
</evidence>
<sequence>MPTKDSSEPFKAHVSSQKSLRESAVGSGSAKGEAPTIDAHDVCQEPPLRIPLATLFALVVLLLVIICVSAAPLAGDRGGWFYFYKEDLDTLYLRNLNLVPWDHFIQVGYSWHTNSIRQYASEHGWILAGLKMHRYAKIWVNLRYGDATQLTGGYTAAMLAISCLVAGVYLAVLLRCAMLLQRQRAVAAGAPGELRQAMISTKRAVRPLGPWLWPAALTMMVLLAVLLVTFYLLVTASFNYQTSQLVPGVLCPVRPVWAFWTALSAVFCWLAVLLLALTETWRQHVAAEKQKLWLAAAQQRQTGFPPRAHGTRSSARGTRSSVGLSSLTEI</sequence>
<gene>
    <name evidence="3" type="ORF">WJX75_005297</name>
</gene>
<feature type="transmembrane region" description="Helical" evidence="2">
    <location>
        <begin position="52"/>
        <end position="74"/>
    </location>
</feature>
<feature type="transmembrane region" description="Helical" evidence="2">
    <location>
        <begin position="154"/>
        <end position="174"/>
    </location>
</feature>
<evidence type="ECO:0000256" key="1">
    <source>
        <dbReference type="SAM" id="MobiDB-lite"/>
    </source>
</evidence>
<keyword evidence="2" id="KW-1133">Transmembrane helix</keyword>
<accession>A0ABR2YD75</accession>
<name>A0ABR2YD75_9CHLO</name>